<evidence type="ECO:0000313" key="6">
    <source>
        <dbReference type="Proteomes" id="UP000194236"/>
    </source>
</evidence>
<dbReference type="AlphaFoldDB" id="A0A1Y3BMR4"/>
<evidence type="ECO:0000256" key="1">
    <source>
        <dbReference type="ARBA" id="ARBA00022690"/>
    </source>
</evidence>
<name>A0A1Y3BMR4_EURMA</name>
<dbReference type="OrthoDB" id="671595at2759"/>
<evidence type="ECO:0000259" key="4">
    <source>
        <dbReference type="Pfam" id="PF00079"/>
    </source>
</evidence>
<dbReference type="EMBL" id="MUJZ01010160">
    <property type="protein sequence ID" value="OTF82112.1"/>
    <property type="molecule type" value="Genomic_DNA"/>
</dbReference>
<evidence type="ECO:0000256" key="2">
    <source>
        <dbReference type="ARBA" id="ARBA00022900"/>
    </source>
</evidence>
<dbReference type="Pfam" id="PF00079">
    <property type="entry name" value="Serpin"/>
    <property type="match status" value="1"/>
</dbReference>
<organism evidence="5 6">
    <name type="scientific">Euroglyphus maynei</name>
    <name type="common">Mayne's house dust mite</name>
    <dbReference type="NCBI Taxonomy" id="6958"/>
    <lineage>
        <taxon>Eukaryota</taxon>
        <taxon>Metazoa</taxon>
        <taxon>Ecdysozoa</taxon>
        <taxon>Arthropoda</taxon>
        <taxon>Chelicerata</taxon>
        <taxon>Arachnida</taxon>
        <taxon>Acari</taxon>
        <taxon>Acariformes</taxon>
        <taxon>Sarcoptiformes</taxon>
        <taxon>Astigmata</taxon>
        <taxon>Psoroptidia</taxon>
        <taxon>Analgoidea</taxon>
        <taxon>Pyroglyphidae</taxon>
        <taxon>Pyroglyphinae</taxon>
        <taxon>Euroglyphus</taxon>
    </lineage>
</organism>
<proteinExistence type="predicted"/>
<dbReference type="GO" id="GO:0004867">
    <property type="term" value="F:serine-type endopeptidase inhibitor activity"/>
    <property type="evidence" value="ECO:0007669"/>
    <property type="project" value="UniProtKB-KW"/>
</dbReference>
<reference evidence="5 6" key="1">
    <citation type="submission" date="2017-03" db="EMBL/GenBank/DDBJ databases">
        <title>Genome Survey of Euroglyphus maynei.</title>
        <authorList>
            <person name="Arlian L.G."/>
            <person name="Morgan M.S."/>
            <person name="Rider S.D."/>
        </authorList>
    </citation>
    <scope>NUCLEOTIDE SEQUENCE [LARGE SCALE GENOMIC DNA]</scope>
    <source>
        <strain evidence="5">Arlian Lab</strain>
        <tissue evidence="5">Whole body</tissue>
    </source>
</reference>
<feature type="compositionally biased region" description="Basic and acidic residues" evidence="3">
    <location>
        <begin position="18"/>
        <end position="29"/>
    </location>
</feature>
<accession>A0A1Y3BMR4</accession>
<dbReference type="Gene3D" id="3.30.497.10">
    <property type="entry name" value="Antithrombin, subunit I, domain 2"/>
    <property type="match status" value="1"/>
</dbReference>
<dbReference type="SUPFAM" id="SSF56574">
    <property type="entry name" value="Serpins"/>
    <property type="match status" value="1"/>
</dbReference>
<keyword evidence="6" id="KW-1185">Reference proteome</keyword>
<protein>
    <recommendedName>
        <fullName evidence="4">Serpin domain-containing protein</fullName>
    </recommendedName>
</protein>
<dbReference type="InterPro" id="IPR023796">
    <property type="entry name" value="Serpin_dom"/>
</dbReference>
<keyword evidence="2" id="KW-0722">Serine protease inhibitor</keyword>
<evidence type="ECO:0000313" key="5">
    <source>
        <dbReference type="EMBL" id="OTF82112.1"/>
    </source>
</evidence>
<feature type="non-terminal residue" evidence="5">
    <location>
        <position position="1"/>
    </location>
</feature>
<comment type="caution">
    <text evidence="5">The sequence shown here is derived from an EMBL/GenBank/DDBJ whole genome shotgun (WGS) entry which is preliminary data.</text>
</comment>
<sequence length="105" mass="11815">SHETSRFVKQIENQTADTKSKQQHSADRNETVVRFKANHPFVFLILDKITGVVCFLGVFADPTEILEVVPEQDLSNEEITQLLAESDQKTFMENASIDSTSSQSQ</sequence>
<keyword evidence="1" id="KW-0646">Protease inhibitor</keyword>
<dbReference type="InterPro" id="IPR023795">
    <property type="entry name" value="Serpin_CS"/>
</dbReference>
<dbReference type="InterPro" id="IPR042178">
    <property type="entry name" value="Serpin_sf_1"/>
</dbReference>
<evidence type="ECO:0000256" key="3">
    <source>
        <dbReference type="SAM" id="MobiDB-lite"/>
    </source>
</evidence>
<feature type="region of interest" description="Disordered" evidence="3">
    <location>
        <begin position="1"/>
        <end position="29"/>
    </location>
</feature>
<feature type="domain" description="Serpin" evidence="4">
    <location>
        <begin position="16"/>
        <end position="62"/>
    </location>
</feature>
<dbReference type="InterPro" id="IPR036186">
    <property type="entry name" value="Serpin_sf"/>
</dbReference>
<gene>
    <name evidence="5" type="ORF">BLA29_011993</name>
</gene>
<dbReference type="PROSITE" id="PS00284">
    <property type="entry name" value="SERPIN"/>
    <property type="match status" value="1"/>
</dbReference>
<dbReference type="Proteomes" id="UP000194236">
    <property type="component" value="Unassembled WGS sequence"/>
</dbReference>